<dbReference type="GO" id="GO:0005737">
    <property type="term" value="C:cytoplasm"/>
    <property type="evidence" value="ECO:0007669"/>
    <property type="project" value="TreeGrafter"/>
</dbReference>
<dbReference type="FunFam" id="2.40.128.20:FF:000003">
    <property type="entry name" value="Apolipoprotein D"/>
    <property type="match status" value="1"/>
</dbReference>
<keyword evidence="6 11" id="KW-0732">Signal</keyword>
<evidence type="ECO:0000256" key="10">
    <source>
        <dbReference type="ARBA" id="ARBA00023283"/>
    </source>
</evidence>
<dbReference type="InterPro" id="IPR002969">
    <property type="entry name" value="ApolipopD"/>
</dbReference>
<dbReference type="GO" id="GO:0006869">
    <property type="term" value="P:lipid transport"/>
    <property type="evidence" value="ECO:0007669"/>
    <property type="project" value="InterPro"/>
</dbReference>
<evidence type="ECO:0000256" key="11">
    <source>
        <dbReference type="PIRNR" id="PIRNR036893"/>
    </source>
</evidence>
<dbReference type="PIRSF" id="PIRSF036893">
    <property type="entry name" value="Lipocalin_ApoD"/>
    <property type="match status" value="1"/>
</dbReference>
<evidence type="ECO:0000313" key="14">
    <source>
        <dbReference type="Proteomes" id="UP000694393"/>
    </source>
</evidence>
<sequence>MSRSLALLSVLVSLLRITEGQTFHWGQCPEPPTQENFTLSQYVGKWYEIEKLPMIFKKGNCIQTNYSLEKNGKIKVLKKELLSDGRINQVEGNAVQTDEDPAKLRVNFSFFMPCAPHSILSTDYASYSVVYSCKSFLKLFHANFAWILSRTPQLNPEVVEQLKNLLRSYNIDTKKMMPTNQMNCPPKM</sequence>
<protein>
    <recommendedName>
        <fullName evidence="3">Apolipoprotein D</fullName>
    </recommendedName>
</protein>
<reference evidence="13" key="2">
    <citation type="submission" date="2025-09" db="UniProtKB">
        <authorList>
            <consortium name="Ensembl"/>
        </authorList>
    </citation>
    <scope>IDENTIFICATION</scope>
</reference>
<dbReference type="GO" id="GO:0000302">
    <property type="term" value="P:response to reactive oxygen species"/>
    <property type="evidence" value="ECO:0007669"/>
    <property type="project" value="TreeGrafter"/>
</dbReference>
<dbReference type="PRINTS" id="PR00179">
    <property type="entry name" value="LIPOCALIN"/>
</dbReference>
<dbReference type="Ensembl" id="ENSPCET00000014957.1">
    <property type="protein sequence ID" value="ENSPCEP00000014431.1"/>
    <property type="gene ID" value="ENSPCEG00000011451.1"/>
</dbReference>
<keyword evidence="10" id="KW-0873">Pyrrolidone carboxylic acid</keyword>
<evidence type="ECO:0000256" key="6">
    <source>
        <dbReference type="ARBA" id="ARBA00022729"/>
    </source>
</evidence>
<dbReference type="GO" id="GO:0015485">
    <property type="term" value="F:cholesterol binding"/>
    <property type="evidence" value="ECO:0007669"/>
    <property type="project" value="TreeGrafter"/>
</dbReference>
<evidence type="ECO:0000256" key="7">
    <source>
        <dbReference type="ARBA" id="ARBA00023121"/>
    </source>
</evidence>
<dbReference type="PRINTS" id="PR01219">
    <property type="entry name" value="APOLIPOPROTD"/>
</dbReference>
<evidence type="ECO:0000259" key="12">
    <source>
        <dbReference type="Pfam" id="PF08212"/>
    </source>
</evidence>
<dbReference type="PRINTS" id="PR02058">
    <property type="entry name" value="APODVERTBRTE"/>
</dbReference>
<evidence type="ECO:0000256" key="5">
    <source>
        <dbReference type="ARBA" id="ARBA00022525"/>
    </source>
</evidence>
<keyword evidence="8" id="KW-1015">Disulfide bond</keyword>
<dbReference type="GO" id="GO:0007420">
    <property type="term" value="P:brain development"/>
    <property type="evidence" value="ECO:0007669"/>
    <property type="project" value="InterPro"/>
</dbReference>
<keyword evidence="7" id="KW-0446">Lipid-binding</keyword>
<evidence type="ECO:0000256" key="9">
    <source>
        <dbReference type="ARBA" id="ARBA00023180"/>
    </source>
</evidence>
<evidence type="ECO:0000313" key="13">
    <source>
        <dbReference type="Ensembl" id="ENSPCEP00000014431.1"/>
    </source>
</evidence>
<dbReference type="Proteomes" id="UP000694393">
    <property type="component" value="Unplaced"/>
</dbReference>
<feature type="chain" id="PRO_5034441650" description="Apolipoprotein D" evidence="11">
    <location>
        <begin position="21"/>
        <end position="188"/>
    </location>
</feature>
<dbReference type="GO" id="GO:0042246">
    <property type="term" value="P:tissue regeneration"/>
    <property type="evidence" value="ECO:0007669"/>
    <property type="project" value="InterPro"/>
</dbReference>
<feature type="signal peptide" evidence="11">
    <location>
        <begin position="1"/>
        <end position="20"/>
    </location>
</feature>
<keyword evidence="4" id="KW-0813">Transport</keyword>
<comment type="subcellular location">
    <subcellularLocation>
        <location evidence="1">Secreted</location>
    </subcellularLocation>
</comment>
<comment type="similarity">
    <text evidence="2 11">Belongs to the calycin superfamily. Lipocalin family.</text>
</comment>
<dbReference type="InterPro" id="IPR022272">
    <property type="entry name" value="Lipocalin_CS"/>
</dbReference>
<evidence type="ECO:0000256" key="8">
    <source>
        <dbReference type="ARBA" id="ARBA00023157"/>
    </source>
</evidence>
<accession>A0A8C8VKC4</accession>
<dbReference type="InterPro" id="IPR026222">
    <property type="entry name" value="ApoD_vertbrte"/>
</dbReference>
<dbReference type="PROSITE" id="PS00213">
    <property type="entry name" value="LIPOCALIN"/>
    <property type="match status" value="1"/>
</dbReference>
<dbReference type="GO" id="GO:0005576">
    <property type="term" value="C:extracellular region"/>
    <property type="evidence" value="ECO:0007669"/>
    <property type="project" value="UniProtKB-SubCell"/>
</dbReference>
<evidence type="ECO:0000256" key="4">
    <source>
        <dbReference type="ARBA" id="ARBA00022448"/>
    </source>
</evidence>
<dbReference type="PANTHER" id="PTHR10612">
    <property type="entry name" value="APOLIPOPROTEIN D"/>
    <property type="match status" value="1"/>
</dbReference>
<keyword evidence="9" id="KW-0325">Glycoprotein</keyword>
<dbReference type="PANTHER" id="PTHR10612:SF34">
    <property type="entry name" value="APOLIPOPROTEIN D"/>
    <property type="match status" value="1"/>
</dbReference>
<feature type="domain" description="Lipocalin/cytosolic fatty-acid binding" evidence="12">
    <location>
        <begin position="39"/>
        <end position="181"/>
    </location>
</feature>
<keyword evidence="14" id="KW-1185">Reference proteome</keyword>
<dbReference type="InterPro" id="IPR022271">
    <property type="entry name" value="Lipocalin_ApoD"/>
</dbReference>
<evidence type="ECO:0000256" key="3">
    <source>
        <dbReference type="ARBA" id="ARBA00019890"/>
    </source>
</evidence>
<dbReference type="Pfam" id="PF08212">
    <property type="entry name" value="Lipocalin_2"/>
    <property type="match status" value="1"/>
</dbReference>
<reference evidence="13" key="1">
    <citation type="submission" date="2025-08" db="UniProtKB">
        <authorList>
            <consortium name="Ensembl"/>
        </authorList>
    </citation>
    <scope>IDENTIFICATION</scope>
</reference>
<dbReference type="CDD" id="cd19437">
    <property type="entry name" value="lipocalin_apoD-like"/>
    <property type="match status" value="1"/>
</dbReference>
<dbReference type="SUPFAM" id="SSF50814">
    <property type="entry name" value="Lipocalins"/>
    <property type="match status" value="1"/>
</dbReference>
<dbReference type="InterPro" id="IPR000566">
    <property type="entry name" value="Lipocln_cytosolic_FA-bd_dom"/>
</dbReference>
<keyword evidence="5" id="KW-0964">Secreted</keyword>
<dbReference type="AlphaFoldDB" id="A0A8C8VKC4"/>
<proteinExistence type="inferred from homology"/>
<evidence type="ECO:0000256" key="1">
    <source>
        <dbReference type="ARBA" id="ARBA00004613"/>
    </source>
</evidence>
<organism evidence="13 14">
    <name type="scientific">Pelusios castaneus</name>
    <name type="common">West African mud turtle</name>
    <dbReference type="NCBI Taxonomy" id="367368"/>
    <lineage>
        <taxon>Eukaryota</taxon>
        <taxon>Metazoa</taxon>
        <taxon>Chordata</taxon>
        <taxon>Craniata</taxon>
        <taxon>Vertebrata</taxon>
        <taxon>Euteleostomi</taxon>
        <taxon>Archelosauria</taxon>
        <taxon>Testudinata</taxon>
        <taxon>Testudines</taxon>
        <taxon>Pleurodira</taxon>
        <taxon>Pelomedusidae</taxon>
        <taxon>Pelusios</taxon>
    </lineage>
</organism>
<dbReference type="GO" id="GO:0006629">
    <property type="term" value="P:lipid metabolic process"/>
    <property type="evidence" value="ECO:0007669"/>
    <property type="project" value="TreeGrafter"/>
</dbReference>
<dbReference type="InterPro" id="IPR012674">
    <property type="entry name" value="Calycin"/>
</dbReference>
<name>A0A8C8VKC4_9SAUR</name>
<dbReference type="Gene3D" id="2.40.128.20">
    <property type="match status" value="1"/>
</dbReference>
<evidence type="ECO:0000256" key="2">
    <source>
        <dbReference type="ARBA" id="ARBA00006889"/>
    </source>
</evidence>